<dbReference type="Proteomes" id="UP000299102">
    <property type="component" value="Unassembled WGS sequence"/>
</dbReference>
<keyword evidence="3" id="KW-1185">Reference proteome</keyword>
<sequence>MYTFASVSLEKKKIESGICLTKTIEGKTIRQRSEDAVMSASWTHGMKYYYIAKYFNPEYVKWGNFTITRYGRRSLYYLNVERHIEDSWGNNVTIQFNFFERMSNEYRPSFVQWKWKSCDGILNEPYTGHLLARGGLANKTCPYPADEMKTLRCKHLNDYQKEVKHAIYLSLLAATFHTGESSRALDFITASRLTAGHAPSCPERRQADGELRSGTLNGCGGKDLKYLQTLKEKYEKRPIVHSIFSSMSEFNDDGLRASYNIPLLIAKFGKPHTIGEQLILSAVEEVVHPLHMCVAYILIGEAWPCTFAFTCIGVVVAGLLHPATGAGTGVSLWLVSGHLLAMDTAPTGLDKATDSVLFGCSAGADRHARCPYRATHERARFIAHTHNRQVEGAPGMSSSNRRGLGEEADPAAHVVRRPATASIVHSGSLHTAQAAHAADRRPSNVSGPPTAGQGSTHR</sequence>
<evidence type="ECO:0000313" key="2">
    <source>
        <dbReference type="EMBL" id="GBP24110.1"/>
    </source>
</evidence>
<dbReference type="AlphaFoldDB" id="A0A4C1UDA2"/>
<feature type="compositionally biased region" description="Polar residues" evidence="1">
    <location>
        <begin position="443"/>
        <end position="458"/>
    </location>
</feature>
<comment type="caution">
    <text evidence="2">The sequence shown here is derived from an EMBL/GenBank/DDBJ whole genome shotgun (WGS) entry which is preliminary data.</text>
</comment>
<accession>A0A4C1UDA2</accession>
<protein>
    <submittedName>
        <fullName evidence="2">Uncharacterized protein</fullName>
    </submittedName>
</protein>
<dbReference type="OrthoDB" id="7116894at2759"/>
<evidence type="ECO:0000256" key="1">
    <source>
        <dbReference type="SAM" id="MobiDB-lite"/>
    </source>
</evidence>
<gene>
    <name evidence="2" type="ORF">EVAR_27334_1</name>
</gene>
<organism evidence="2 3">
    <name type="scientific">Eumeta variegata</name>
    <name type="common">Bagworm moth</name>
    <name type="synonym">Eumeta japonica</name>
    <dbReference type="NCBI Taxonomy" id="151549"/>
    <lineage>
        <taxon>Eukaryota</taxon>
        <taxon>Metazoa</taxon>
        <taxon>Ecdysozoa</taxon>
        <taxon>Arthropoda</taxon>
        <taxon>Hexapoda</taxon>
        <taxon>Insecta</taxon>
        <taxon>Pterygota</taxon>
        <taxon>Neoptera</taxon>
        <taxon>Endopterygota</taxon>
        <taxon>Lepidoptera</taxon>
        <taxon>Glossata</taxon>
        <taxon>Ditrysia</taxon>
        <taxon>Tineoidea</taxon>
        <taxon>Psychidae</taxon>
        <taxon>Oiketicinae</taxon>
        <taxon>Eumeta</taxon>
    </lineage>
</organism>
<feature type="region of interest" description="Disordered" evidence="1">
    <location>
        <begin position="384"/>
        <end position="458"/>
    </location>
</feature>
<reference evidence="2 3" key="1">
    <citation type="journal article" date="2019" name="Commun. Biol.">
        <title>The bagworm genome reveals a unique fibroin gene that provides high tensile strength.</title>
        <authorList>
            <person name="Kono N."/>
            <person name="Nakamura H."/>
            <person name="Ohtoshi R."/>
            <person name="Tomita M."/>
            <person name="Numata K."/>
            <person name="Arakawa K."/>
        </authorList>
    </citation>
    <scope>NUCLEOTIDE SEQUENCE [LARGE SCALE GENOMIC DNA]</scope>
</reference>
<evidence type="ECO:0000313" key="3">
    <source>
        <dbReference type="Proteomes" id="UP000299102"/>
    </source>
</evidence>
<name>A0A4C1UDA2_EUMVA</name>
<dbReference type="EMBL" id="BGZK01000157">
    <property type="protein sequence ID" value="GBP24110.1"/>
    <property type="molecule type" value="Genomic_DNA"/>
</dbReference>
<proteinExistence type="predicted"/>